<name>A0ABT2A9H5_9BURK</name>
<evidence type="ECO:0000313" key="2">
    <source>
        <dbReference type="EMBL" id="MCS0590846.1"/>
    </source>
</evidence>
<dbReference type="EMBL" id="JANUGX010000020">
    <property type="protein sequence ID" value="MCS0590846.1"/>
    <property type="molecule type" value="Genomic_DNA"/>
</dbReference>
<evidence type="ECO:0000313" key="3">
    <source>
        <dbReference type="Proteomes" id="UP001205560"/>
    </source>
</evidence>
<evidence type="ECO:0000256" key="1">
    <source>
        <dbReference type="SAM" id="SignalP"/>
    </source>
</evidence>
<accession>A0ABT2A9H5</accession>
<keyword evidence="3" id="KW-1185">Reference proteome</keyword>
<proteinExistence type="predicted"/>
<protein>
    <recommendedName>
        <fullName evidence="4">DUF922 domain-containing protein</fullName>
    </recommendedName>
</protein>
<evidence type="ECO:0008006" key="4">
    <source>
        <dbReference type="Google" id="ProtNLM"/>
    </source>
</evidence>
<sequence length="242" mass="26785">MAKAALLAPLLSCLMGMAMANPASAATPAAERCESWQAGSHASQRTDVKVDVYDNGYRIDNSLPYRTLTRMKRAAADGGFVLGLTRAESRVAVSVEGTIIGDPATGTECLRPLVNVRLSYEPIVIYVGREFEPGTCAYREILAHEMRHLKAYVDYLPKVERRVLDRMAQRFDGRPVVAPQGQALRRVQQELDRTWMPFLKREMAAAKARQAGIDSPKEYARLGKVCRGEVQSLIGSTRRSNS</sequence>
<keyword evidence="1" id="KW-0732">Signal</keyword>
<dbReference type="Proteomes" id="UP001205560">
    <property type="component" value="Unassembled WGS sequence"/>
</dbReference>
<feature type="signal peptide" evidence="1">
    <location>
        <begin position="1"/>
        <end position="25"/>
    </location>
</feature>
<reference evidence="2 3" key="1">
    <citation type="submission" date="2022-08" db="EMBL/GenBank/DDBJ databases">
        <title>Reclassification of Massilia species as members of the genera Telluria, Duganella, Pseudoduganella, Mokoshia gen. nov. and Zemynaea gen. nov. using orthogonal and non-orthogonal genome-based approaches.</title>
        <authorList>
            <person name="Bowman J.P."/>
        </authorList>
    </citation>
    <scope>NUCLEOTIDE SEQUENCE [LARGE SCALE GENOMIC DNA]</scope>
    <source>
        <strain evidence="2 3">LMG 28164</strain>
    </source>
</reference>
<organism evidence="2 3">
    <name type="scientific">Massilia norwichensis</name>
    <dbReference type="NCBI Taxonomy" id="1442366"/>
    <lineage>
        <taxon>Bacteria</taxon>
        <taxon>Pseudomonadati</taxon>
        <taxon>Pseudomonadota</taxon>
        <taxon>Betaproteobacteria</taxon>
        <taxon>Burkholderiales</taxon>
        <taxon>Oxalobacteraceae</taxon>
        <taxon>Telluria group</taxon>
        <taxon>Massilia</taxon>
    </lineage>
</organism>
<feature type="chain" id="PRO_5045956611" description="DUF922 domain-containing protein" evidence="1">
    <location>
        <begin position="26"/>
        <end position="242"/>
    </location>
</feature>
<comment type="caution">
    <text evidence="2">The sequence shown here is derived from an EMBL/GenBank/DDBJ whole genome shotgun (WGS) entry which is preliminary data.</text>
</comment>
<dbReference type="RefSeq" id="WP_258846618.1">
    <property type="nucleotide sequence ID" value="NZ_JANUGX010000020.1"/>
</dbReference>
<gene>
    <name evidence="2" type="ORF">NX782_16780</name>
</gene>